<comment type="caution">
    <text evidence="3">The sequence shown here is derived from an EMBL/GenBank/DDBJ whole genome shotgun (WGS) entry which is preliminary data.</text>
</comment>
<dbReference type="Proteomes" id="UP000027446">
    <property type="component" value="Unassembled WGS sequence"/>
</dbReference>
<evidence type="ECO:0000313" key="4">
    <source>
        <dbReference type="Proteomes" id="UP000027446"/>
    </source>
</evidence>
<evidence type="ECO:0000313" key="3">
    <source>
        <dbReference type="EMBL" id="KCZ85011.1"/>
    </source>
</evidence>
<reference evidence="3 4" key="1">
    <citation type="journal article" date="2014" name="Antonie Van Leeuwenhoek">
        <title>Hyphomonas beringensis sp. nov. and Hyphomonas chukchiensis sp. nov., isolated from surface seawater of the Bering Sea and Chukchi Sea.</title>
        <authorList>
            <person name="Li C."/>
            <person name="Lai Q."/>
            <person name="Li G."/>
            <person name="Dong C."/>
            <person name="Wang J."/>
            <person name="Liao Y."/>
            <person name="Shao Z."/>
        </authorList>
    </citation>
    <scope>NUCLEOTIDE SEQUENCE [LARGE SCALE GENOMIC DNA]</scope>
    <source>
        <strain evidence="3 4">MHS-3</strain>
    </source>
</reference>
<dbReference type="AlphaFoldDB" id="A0A069E8Z9"/>
<dbReference type="RefSeq" id="WP_035569757.1">
    <property type="nucleotide sequence ID" value="NZ_ARYH01000001.1"/>
</dbReference>
<keyword evidence="1" id="KW-0732">Signal</keyword>
<dbReference type="PATRIC" id="fig|1280949.3.peg.1018"/>
<organism evidence="3 4">
    <name type="scientific">Hyphomonas adhaerens MHS-3</name>
    <dbReference type="NCBI Taxonomy" id="1280949"/>
    <lineage>
        <taxon>Bacteria</taxon>
        <taxon>Pseudomonadati</taxon>
        <taxon>Pseudomonadota</taxon>
        <taxon>Alphaproteobacteria</taxon>
        <taxon>Hyphomonadales</taxon>
        <taxon>Hyphomonadaceae</taxon>
        <taxon>Hyphomonas</taxon>
    </lineage>
</organism>
<accession>A0A069E8Z9</accession>
<proteinExistence type="predicted"/>
<dbReference type="PANTHER" id="PTHR46361:SF3">
    <property type="entry name" value="ELECTRON CARRIER_ PROTEIN DISULFIDE OXIDOREDUCTASE"/>
    <property type="match status" value="1"/>
</dbReference>
<name>A0A069E8Z9_9PROT</name>
<dbReference type="InterPro" id="IPR006869">
    <property type="entry name" value="DUF547"/>
</dbReference>
<protein>
    <recommendedName>
        <fullName evidence="2">DUF547 domain-containing protein</fullName>
    </recommendedName>
</protein>
<sequence>MPAAACRLALPVALILTPLSALAQPVMPVSGVVQQQPAEKPAHAAWTCLLKKYVQPGTDGVNRVDYAAFKDDTEDRATLDAYIASFAEMDLSGTDAATFAAWANLYNAVTVRYILEKYPTGSIRDGYLFGGPWKKIKVNAGGQTVSLDEIEHGILRPRFATPLVHYAINCAALSCPNLQTRAWQGATLDEDLTAAARAYINDPRGVTPTPRGLSVSSIYDWFESDFGGSKQAVIDHLLKYAEPGLAEEIRTNPRIRAYDYDWSLNDSQKAGTE</sequence>
<dbReference type="STRING" id="1280949.HAD_04990"/>
<dbReference type="EMBL" id="ARYH01000001">
    <property type="protein sequence ID" value="KCZ85011.1"/>
    <property type="molecule type" value="Genomic_DNA"/>
</dbReference>
<dbReference type="PANTHER" id="PTHR46361">
    <property type="entry name" value="ELECTRON CARRIER/ PROTEIN DISULFIDE OXIDOREDUCTASE"/>
    <property type="match status" value="1"/>
</dbReference>
<dbReference type="Pfam" id="PF04784">
    <property type="entry name" value="DUF547"/>
    <property type="match status" value="1"/>
</dbReference>
<feature type="signal peptide" evidence="1">
    <location>
        <begin position="1"/>
        <end position="23"/>
    </location>
</feature>
<dbReference type="OrthoDB" id="526867at2"/>
<keyword evidence="4" id="KW-1185">Reference proteome</keyword>
<evidence type="ECO:0000256" key="1">
    <source>
        <dbReference type="SAM" id="SignalP"/>
    </source>
</evidence>
<gene>
    <name evidence="3" type="ORF">HAD_04990</name>
</gene>
<dbReference type="eggNOG" id="COG0398">
    <property type="taxonomic scope" value="Bacteria"/>
</dbReference>
<evidence type="ECO:0000259" key="2">
    <source>
        <dbReference type="Pfam" id="PF04784"/>
    </source>
</evidence>
<feature type="chain" id="PRO_5001660842" description="DUF547 domain-containing protein" evidence="1">
    <location>
        <begin position="24"/>
        <end position="273"/>
    </location>
</feature>
<feature type="domain" description="DUF547" evidence="2">
    <location>
        <begin position="96"/>
        <end position="200"/>
    </location>
</feature>